<reference evidence="1 2" key="1">
    <citation type="journal article" date="2021" name="Hortic Res">
        <title>Chromosome-scale assembly of the Dendrobium chrysotoxum genome enhances the understanding of orchid evolution.</title>
        <authorList>
            <person name="Zhang Y."/>
            <person name="Zhang G.Q."/>
            <person name="Zhang D."/>
            <person name="Liu X.D."/>
            <person name="Xu X.Y."/>
            <person name="Sun W.H."/>
            <person name="Yu X."/>
            <person name="Zhu X."/>
            <person name="Wang Z.W."/>
            <person name="Zhao X."/>
            <person name="Zhong W.Y."/>
            <person name="Chen H."/>
            <person name="Yin W.L."/>
            <person name="Huang T."/>
            <person name="Niu S.C."/>
            <person name="Liu Z.J."/>
        </authorList>
    </citation>
    <scope>NUCLEOTIDE SEQUENCE [LARGE SCALE GENOMIC DNA]</scope>
    <source>
        <strain evidence="1">Lindl</strain>
    </source>
</reference>
<name>A0AAV7GD59_DENCH</name>
<dbReference type="AlphaFoldDB" id="A0AAV7GD59"/>
<evidence type="ECO:0000313" key="2">
    <source>
        <dbReference type="Proteomes" id="UP000775213"/>
    </source>
</evidence>
<protein>
    <submittedName>
        <fullName evidence="1">Uncharacterized protein</fullName>
    </submittedName>
</protein>
<evidence type="ECO:0000313" key="1">
    <source>
        <dbReference type="EMBL" id="KAH0453650.1"/>
    </source>
</evidence>
<accession>A0AAV7GD59</accession>
<comment type="caution">
    <text evidence="1">The sequence shown here is derived from an EMBL/GenBank/DDBJ whole genome shotgun (WGS) entry which is preliminary data.</text>
</comment>
<dbReference type="Proteomes" id="UP000775213">
    <property type="component" value="Unassembled WGS sequence"/>
</dbReference>
<sequence>MHFVPSKNINKVNKDSIMLSYAIQVGYSVDEYRKQKEKIFQVLNQCFNTQTTSRALSLFVLVQSRLQRTFELLLLPPEAGREPTNSFRFLLKRAENPDLLANDPPTKNID</sequence>
<organism evidence="1 2">
    <name type="scientific">Dendrobium chrysotoxum</name>
    <name type="common">Orchid</name>
    <dbReference type="NCBI Taxonomy" id="161865"/>
    <lineage>
        <taxon>Eukaryota</taxon>
        <taxon>Viridiplantae</taxon>
        <taxon>Streptophyta</taxon>
        <taxon>Embryophyta</taxon>
        <taxon>Tracheophyta</taxon>
        <taxon>Spermatophyta</taxon>
        <taxon>Magnoliopsida</taxon>
        <taxon>Liliopsida</taxon>
        <taxon>Asparagales</taxon>
        <taxon>Orchidaceae</taxon>
        <taxon>Epidendroideae</taxon>
        <taxon>Malaxideae</taxon>
        <taxon>Dendrobiinae</taxon>
        <taxon>Dendrobium</taxon>
    </lineage>
</organism>
<gene>
    <name evidence="1" type="ORF">IEQ34_017974</name>
</gene>
<keyword evidence="2" id="KW-1185">Reference proteome</keyword>
<proteinExistence type="predicted"/>
<dbReference type="EMBL" id="JAGFBR010000016">
    <property type="protein sequence ID" value="KAH0453650.1"/>
    <property type="molecule type" value="Genomic_DNA"/>
</dbReference>